<evidence type="ECO:0000256" key="2">
    <source>
        <dbReference type="SAM" id="MobiDB-lite"/>
    </source>
</evidence>
<dbReference type="STRING" id="1460663.A0A177CM63"/>
<dbReference type="OrthoDB" id="5427833at2759"/>
<dbReference type="InParanoid" id="A0A177CM63"/>
<organism evidence="3 4">
    <name type="scientific">Paraphaeosphaeria sporulosa</name>
    <dbReference type="NCBI Taxonomy" id="1460663"/>
    <lineage>
        <taxon>Eukaryota</taxon>
        <taxon>Fungi</taxon>
        <taxon>Dikarya</taxon>
        <taxon>Ascomycota</taxon>
        <taxon>Pezizomycotina</taxon>
        <taxon>Dothideomycetes</taxon>
        <taxon>Pleosporomycetidae</taxon>
        <taxon>Pleosporales</taxon>
        <taxon>Massarineae</taxon>
        <taxon>Didymosphaeriaceae</taxon>
        <taxon>Paraphaeosphaeria</taxon>
    </lineage>
</organism>
<dbReference type="GeneID" id="28766181"/>
<gene>
    <name evidence="3" type="ORF">CC84DRAFT_1215086</name>
</gene>
<dbReference type="EMBL" id="KV441550">
    <property type="protein sequence ID" value="OAG08603.1"/>
    <property type="molecule type" value="Genomic_DNA"/>
</dbReference>
<proteinExistence type="predicted"/>
<evidence type="ECO:0000256" key="1">
    <source>
        <dbReference type="SAM" id="Coils"/>
    </source>
</evidence>
<dbReference type="AlphaFoldDB" id="A0A177CM63"/>
<keyword evidence="4" id="KW-1185">Reference proteome</keyword>
<name>A0A177CM63_9PLEO</name>
<feature type="region of interest" description="Disordered" evidence="2">
    <location>
        <begin position="124"/>
        <end position="218"/>
    </location>
</feature>
<feature type="compositionally biased region" description="Low complexity" evidence="2">
    <location>
        <begin position="124"/>
        <end position="178"/>
    </location>
</feature>
<dbReference type="Proteomes" id="UP000077069">
    <property type="component" value="Unassembled WGS sequence"/>
</dbReference>
<protein>
    <submittedName>
        <fullName evidence="3">Uncharacterized protein</fullName>
    </submittedName>
</protein>
<evidence type="ECO:0000313" key="4">
    <source>
        <dbReference type="Proteomes" id="UP000077069"/>
    </source>
</evidence>
<keyword evidence="1" id="KW-0175">Coiled coil</keyword>
<reference evidence="3 4" key="1">
    <citation type="submission" date="2016-05" db="EMBL/GenBank/DDBJ databases">
        <title>Comparative analysis of secretome profiles of manganese(II)-oxidizing ascomycete fungi.</title>
        <authorList>
            <consortium name="DOE Joint Genome Institute"/>
            <person name="Zeiner C.A."/>
            <person name="Purvine S.O."/>
            <person name="Zink E.M."/>
            <person name="Wu S."/>
            <person name="Pasa-Tolic L."/>
            <person name="Chaput D.L."/>
            <person name="Haridas S."/>
            <person name="Grigoriev I.V."/>
            <person name="Santelli C.M."/>
            <person name="Hansel C.M."/>
        </authorList>
    </citation>
    <scope>NUCLEOTIDE SEQUENCE [LARGE SCALE GENOMIC DNA]</scope>
    <source>
        <strain evidence="3 4">AP3s5-JAC2a</strain>
    </source>
</reference>
<feature type="compositionally biased region" description="Polar residues" evidence="2">
    <location>
        <begin position="192"/>
        <end position="203"/>
    </location>
</feature>
<dbReference type="RefSeq" id="XP_018038968.1">
    <property type="nucleotide sequence ID" value="XM_018182695.1"/>
</dbReference>
<sequence length="300" mass="30993">MAMALVPTGVTTDIEAVSLSKFVPRIENLPQSCQVAYNTSIQGCTRADFPKERNEAINNCSNDCVQGLIQIVQLVNQQCSTVRVPADSIIGVALSGDLLPKLCGNIVVVTSGQQTYAQSTLATSTTSSTSTAASTTQQAQSSSTQATDSAQSTPSSTAASSVASSPSRSIQPPSSTQQGITIDTATPPPAPSQTAIGQKSNPDSAGGSPFDVTFSTSSSSHLQLGGLEMTAMLLAASATTAAPTVVAIEQLASLKKELESAIKRADKEEAAHLQLQNRLQRAEAAEAKAKAAESTWRLAH</sequence>
<feature type="coiled-coil region" evidence="1">
    <location>
        <begin position="248"/>
        <end position="295"/>
    </location>
</feature>
<accession>A0A177CM63</accession>
<evidence type="ECO:0000313" key="3">
    <source>
        <dbReference type="EMBL" id="OAG08603.1"/>
    </source>
</evidence>